<keyword evidence="3 6" id="KW-1133">Transmembrane helix</keyword>
<evidence type="ECO:0000256" key="1">
    <source>
        <dbReference type="ARBA" id="ARBA00004141"/>
    </source>
</evidence>
<evidence type="ECO:0000256" key="5">
    <source>
        <dbReference type="SAM" id="MobiDB-lite"/>
    </source>
</evidence>
<evidence type="ECO:0000256" key="6">
    <source>
        <dbReference type="SAM" id="Phobius"/>
    </source>
</evidence>
<evidence type="ECO:0000256" key="2">
    <source>
        <dbReference type="ARBA" id="ARBA00022692"/>
    </source>
</evidence>
<organism evidence="7 8">
    <name type="scientific">Plasmodium gonderi</name>
    <dbReference type="NCBI Taxonomy" id="77519"/>
    <lineage>
        <taxon>Eukaryota</taxon>
        <taxon>Sar</taxon>
        <taxon>Alveolata</taxon>
        <taxon>Apicomplexa</taxon>
        <taxon>Aconoidasida</taxon>
        <taxon>Haemosporida</taxon>
        <taxon>Plasmodiidae</taxon>
        <taxon>Plasmodium</taxon>
        <taxon>Plasmodium (Plasmodium)</taxon>
    </lineage>
</organism>
<dbReference type="InterPro" id="IPR007271">
    <property type="entry name" value="Nuc_sug_transpt"/>
</dbReference>
<dbReference type="SUPFAM" id="SSF103481">
    <property type="entry name" value="Multidrug resistance efflux transporter EmrE"/>
    <property type="match status" value="1"/>
</dbReference>
<dbReference type="PANTHER" id="PTHR10231">
    <property type="entry name" value="NUCLEOTIDE-SUGAR TRANSMEMBRANE TRANSPORTER"/>
    <property type="match status" value="1"/>
</dbReference>
<feature type="transmembrane region" description="Helical" evidence="6">
    <location>
        <begin position="79"/>
        <end position="97"/>
    </location>
</feature>
<feature type="transmembrane region" description="Helical" evidence="6">
    <location>
        <begin position="190"/>
        <end position="207"/>
    </location>
</feature>
<dbReference type="RefSeq" id="XP_028544091.1">
    <property type="nucleotide sequence ID" value="XM_028688290.1"/>
</dbReference>
<keyword evidence="4 6" id="KW-0472">Membrane</keyword>
<dbReference type="OrthoDB" id="408493at2759"/>
<evidence type="ECO:0008006" key="9">
    <source>
        <dbReference type="Google" id="ProtNLM"/>
    </source>
</evidence>
<dbReference type="OMA" id="IFFYISM"/>
<evidence type="ECO:0000256" key="4">
    <source>
        <dbReference type="ARBA" id="ARBA00023136"/>
    </source>
</evidence>
<feature type="transmembrane region" description="Helical" evidence="6">
    <location>
        <begin position="556"/>
        <end position="574"/>
    </location>
</feature>
<comment type="subcellular location">
    <subcellularLocation>
        <location evidence="1">Membrane</location>
        <topology evidence="1">Multi-pass membrane protein</topology>
    </subcellularLocation>
</comment>
<gene>
    <name evidence="7" type="ORF">PGO_102600</name>
</gene>
<feature type="transmembrane region" description="Helical" evidence="6">
    <location>
        <begin position="502"/>
        <end position="523"/>
    </location>
</feature>
<name>A0A1Y1JL28_PLAGO</name>
<dbReference type="GO" id="GO:0015165">
    <property type="term" value="F:pyrimidine nucleotide-sugar transmembrane transporter activity"/>
    <property type="evidence" value="ECO:0007669"/>
    <property type="project" value="InterPro"/>
</dbReference>
<keyword evidence="2 6" id="KW-0812">Transmembrane</keyword>
<evidence type="ECO:0000313" key="7">
    <source>
        <dbReference type="EMBL" id="GAW81502.1"/>
    </source>
</evidence>
<dbReference type="GO" id="GO:0000139">
    <property type="term" value="C:Golgi membrane"/>
    <property type="evidence" value="ECO:0007669"/>
    <property type="project" value="InterPro"/>
</dbReference>
<feature type="transmembrane region" description="Helical" evidence="6">
    <location>
        <begin position="383"/>
        <end position="409"/>
    </location>
</feature>
<feature type="compositionally biased region" description="Basic and acidic residues" evidence="5">
    <location>
        <begin position="1"/>
        <end position="20"/>
    </location>
</feature>
<evidence type="ECO:0000313" key="8">
    <source>
        <dbReference type="Proteomes" id="UP000195521"/>
    </source>
</evidence>
<dbReference type="InterPro" id="IPR037185">
    <property type="entry name" value="EmrE-like"/>
</dbReference>
<feature type="transmembrane region" description="Helical" evidence="6">
    <location>
        <begin position="532"/>
        <end position="550"/>
    </location>
</feature>
<reference evidence="8" key="1">
    <citation type="submission" date="2017-04" db="EMBL/GenBank/DDBJ databases">
        <title>Plasmodium gonderi genome.</title>
        <authorList>
            <person name="Arisue N."/>
            <person name="Honma H."/>
            <person name="Kawai S."/>
            <person name="Tougan T."/>
            <person name="Tanabe K."/>
            <person name="Horii T."/>
        </authorList>
    </citation>
    <scope>NUCLEOTIDE SEQUENCE [LARGE SCALE GENOMIC DNA]</scope>
    <source>
        <strain evidence="8">ATCC 30045</strain>
    </source>
</reference>
<dbReference type="GeneID" id="39748225"/>
<comment type="caution">
    <text evidence="7">The sequence shown here is derived from an EMBL/GenBank/DDBJ whole genome shotgun (WGS) entry which is preliminary data.</text>
</comment>
<feature type="compositionally biased region" description="Basic and acidic residues" evidence="5">
    <location>
        <begin position="32"/>
        <end position="73"/>
    </location>
</feature>
<evidence type="ECO:0000256" key="3">
    <source>
        <dbReference type="ARBA" id="ARBA00022989"/>
    </source>
</evidence>
<proteinExistence type="predicted"/>
<keyword evidence="8" id="KW-1185">Reference proteome</keyword>
<feature type="transmembrane region" description="Helical" evidence="6">
    <location>
        <begin position="117"/>
        <end position="136"/>
    </location>
</feature>
<dbReference type="AlphaFoldDB" id="A0A1Y1JL28"/>
<feature type="transmembrane region" description="Helical" evidence="6">
    <location>
        <begin position="157"/>
        <end position="178"/>
    </location>
</feature>
<dbReference type="Proteomes" id="UP000195521">
    <property type="component" value="Unassembled WGS sequence"/>
</dbReference>
<feature type="transmembrane region" description="Helical" evidence="6">
    <location>
        <begin position="421"/>
        <end position="442"/>
    </location>
</feature>
<accession>A0A1Y1JL28</accession>
<sequence length="578" mass="68516">MEKIRDSSLPECLREGKEPDWTSADTKQGRTSVDKKQDRNLAETKQGRTSVDTKKDRTSAETKHDQTSEEAKKKQRSDTLVRIILFMVLITHTLLIQLTIRIKKIKNINHKLKEENIIFISEIMKFLISTVFYLNENKFDLKLVREYMSDIIKEKRVYVLSLIVPSVLYYFQNIFFYISMSNIPTPLFQLLYQFRILIVVIFTFIILKRKIKKTQLISIIFLLFSLICLKDYNMNYNSPSVDITDVMENRDIHIGNVKMMNNNNTSLYNMKGKSLTSTLFVFSRLSKKINKRNVLSNILNNINCVHILQNSERNHYYYYYGTIIDYCSIRNITDNVEASKVRTPTWDNYLHRIQENNVIEKNKHDDNSTNFVILKNNSWNNNIIIGVLTTLLATLTSGFSSVFLEYLYINYRFSIWFQNMCLAFFTIILSLCTNNLNISAIFKNISKKENHEIEFVQHEQRDHQKCSVQQKWKQKHLDPQPLLYKVNFFFFFSKYFNSFNEFLYILLLVILNTFGGIITPIFIKHVGSFSRFFVTPISLLFNIYISSIYFRDFDFTFNYFISLVFVSFALYFYFKGRL</sequence>
<dbReference type="Pfam" id="PF04142">
    <property type="entry name" value="Nuc_sug_transp"/>
    <property type="match status" value="2"/>
</dbReference>
<feature type="region of interest" description="Disordered" evidence="5">
    <location>
        <begin position="1"/>
        <end position="73"/>
    </location>
</feature>
<protein>
    <recommendedName>
        <fullName evidence="9">UDP-N-acetyl glucosamine:UMP antiporter</fullName>
    </recommendedName>
</protein>
<dbReference type="EMBL" id="BDQF01000011">
    <property type="protein sequence ID" value="GAW81502.1"/>
    <property type="molecule type" value="Genomic_DNA"/>
</dbReference>